<proteinExistence type="predicted"/>
<gene>
    <name evidence="1" type="ORF">V7x_00930</name>
</gene>
<dbReference type="RefSeq" id="WP_146410215.1">
    <property type="nucleotide sequence ID" value="NZ_SJPZ01000001.1"/>
</dbReference>
<sequence length="64" mass="6989">MFFTTTNGDDTVPLRKAHDIKPGDRINGVDVINTVRPTFGGFYIPLADGTRIEVATLDTHIATD</sequence>
<dbReference type="Proteomes" id="UP000316476">
    <property type="component" value="Unassembled WGS sequence"/>
</dbReference>
<organism evidence="1 2">
    <name type="scientific">Crateriforma conspicua</name>
    <dbReference type="NCBI Taxonomy" id="2527996"/>
    <lineage>
        <taxon>Bacteria</taxon>
        <taxon>Pseudomonadati</taxon>
        <taxon>Planctomycetota</taxon>
        <taxon>Planctomycetia</taxon>
        <taxon>Planctomycetales</taxon>
        <taxon>Planctomycetaceae</taxon>
        <taxon>Crateriforma</taxon>
    </lineage>
</organism>
<evidence type="ECO:0000313" key="2">
    <source>
        <dbReference type="Proteomes" id="UP000316476"/>
    </source>
</evidence>
<name>A0A5C6FNK6_9PLAN</name>
<dbReference type="EMBL" id="SJPZ01000001">
    <property type="protein sequence ID" value="TWU64549.1"/>
    <property type="molecule type" value="Genomic_DNA"/>
</dbReference>
<reference evidence="1 2" key="1">
    <citation type="submission" date="2019-02" db="EMBL/GenBank/DDBJ databases">
        <title>Deep-cultivation of Planctomycetes and their phenomic and genomic characterization uncovers novel biology.</title>
        <authorList>
            <person name="Wiegand S."/>
            <person name="Jogler M."/>
            <person name="Boedeker C."/>
            <person name="Pinto D."/>
            <person name="Vollmers J."/>
            <person name="Rivas-Marin E."/>
            <person name="Kohn T."/>
            <person name="Peeters S.H."/>
            <person name="Heuer A."/>
            <person name="Rast P."/>
            <person name="Oberbeckmann S."/>
            <person name="Bunk B."/>
            <person name="Jeske O."/>
            <person name="Meyerdierks A."/>
            <person name="Storesund J.E."/>
            <person name="Kallscheuer N."/>
            <person name="Luecker S."/>
            <person name="Lage O.M."/>
            <person name="Pohl T."/>
            <person name="Merkel B.J."/>
            <person name="Hornburger P."/>
            <person name="Mueller R.-W."/>
            <person name="Bruemmer F."/>
            <person name="Labrenz M."/>
            <person name="Spormann A.M."/>
            <person name="Op Den Camp H."/>
            <person name="Overmann J."/>
            <person name="Amann R."/>
            <person name="Jetten M.S.M."/>
            <person name="Mascher T."/>
            <person name="Medema M.H."/>
            <person name="Devos D.P."/>
            <person name="Kaster A.-K."/>
            <person name="Ovreas L."/>
            <person name="Rohde M."/>
            <person name="Galperin M.Y."/>
            <person name="Jogler C."/>
        </authorList>
    </citation>
    <scope>NUCLEOTIDE SEQUENCE [LARGE SCALE GENOMIC DNA]</scope>
    <source>
        <strain evidence="1 2">V7</strain>
    </source>
</reference>
<evidence type="ECO:0000313" key="1">
    <source>
        <dbReference type="EMBL" id="TWU64549.1"/>
    </source>
</evidence>
<comment type="caution">
    <text evidence="1">The sequence shown here is derived from an EMBL/GenBank/DDBJ whole genome shotgun (WGS) entry which is preliminary data.</text>
</comment>
<dbReference type="AlphaFoldDB" id="A0A5C6FNK6"/>
<dbReference type="OrthoDB" id="9931700at2"/>
<accession>A0A5C6FNK6</accession>
<protein>
    <submittedName>
        <fullName evidence="1">Uncharacterized protein</fullName>
    </submittedName>
</protein>